<keyword evidence="2" id="KW-1185">Reference proteome</keyword>
<name>A0AAV2MI48_KNICA</name>
<dbReference type="Proteomes" id="UP001497482">
    <property type="component" value="Chromosome 8"/>
</dbReference>
<sequence>MQRPCQLMLETLNQPILLWDPRAVCLLSGLASVKSVLEVTGWCGEHEAGTGPVVEVVEVLGGGAGGGGGSGGRGCGSFGGGFWWWRLWTPRGTTPDSEKAAAVTLIPVRDTKSRRASVRLPP</sequence>
<protein>
    <submittedName>
        <fullName evidence="1">Uncharacterized protein</fullName>
    </submittedName>
</protein>
<dbReference type="EMBL" id="OZ035830">
    <property type="protein sequence ID" value="CAL1612799.1"/>
    <property type="molecule type" value="Genomic_DNA"/>
</dbReference>
<gene>
    <name evidence="1" type="ORF">KC01_LOCUS39090</name>
</gene>
<dbReference type="AlphaFoldDB" id="A0AAV2MI48"/>
<evidence type="ECO:0000313" key="1">
    <source>
        <dbReference type="EMBL" id="CAL1612799.1"/>
    </source>
</evidence>
<organism evidence="1 2">
    <name type="scientific">Knipowitschia caucasica</name>
    <name type="common">Caucasian dwarf goby</name>
    <name type="synonym">Pomatoschistus caucasicus</name>
    <dbReference type="NCBI Taxonomy" id="637954"/>
    <lineage>
        <taxon>Eukaryota</taxon>
        <taxon>Metazoa</taxon>
        <taxon>Chordata</taxon>
        <taxon>Craniata</taxon>
        <taxon>Vertebrata</taxon>
        <taxon>Euteleostomi</taxon>
        <taxon>Actinopterygii</taxon>
        <taxon>Neopterygii</taxon>
        <taxon>Teleostei</taxon>
        <taxon>Neoteleostei</taxon>
        <taxon>Acanthomorphata</taxon>
        <taxon>Gobiaria</taxon>
        <taxon>Gobiiformes</taxon>
        <taxon>Gobioidei</taxon>
        <taxon>Gobiidae</taxon>
        <taxon>Gobiinae</taxon>
        <taxon>Knipowitschia</taxon>
    </lineage>
</organism>
<reference evidence="1 2" key="1">
    <citation type="submission" date="2024-04" db="EMBL/GenBank/DDBJ databases">
        <authorList>
            <person name="Waldvogel A.-M."/>
            <person name="Schoenle A."/>
        </authorList>
    </citation>
    <scope>NUCLEOTIDE SEQUENCE [LARGE SCALE GENOMIC DNA]</scope>
</reference>
<evidence type="ECO:0000313" key="2">
    <source>
        <dbReference type="Proteomes" id="UP001497482"/>
    </source>
</evidence>
<accession>A0AAV2MI48</accession>
<proteinExistence type="predicted"/>